<evidence type="ECO:0008006" key="9">
    <source>
        <dbReference type="Google" id="ProtNLM"/>
    </source>
</evidence>
<feature type="transmembrane region" description="Helical" evidence="7">
    <location>
        <begin position="240"/>
        <end position="263"/>
    </location>
</feature>
<accession>A0A0F9IMJ1</accession>
<dbReference type="InterPro" id="IPR054823">
    <property type="entry name" value="DsrP-like"/>
</dbReference>
<comment type="caution">
    <text evidence="8">The sequence shown here is derived from an EMBL/GenBank/DDBJ whole genome shotgun (WGS) entry which is preliminary data.</text>
</comment>
<keyword evidence="6 7" id="KW-0472">Membrane</keyword>
<evidence type="ECO:0000256" key="7">
    <source>
        <dbReference type="SAM" id="Phobius"/>
    </source>
</evidence>
<dbReference type="InterPro" id="IPR005614">
    <property type="entry name" value="NrfD-like"/>
</dbReference>
<sequence>YYLHNYKAFGKITILGEFLAVASVVMCALFVFVDLGQPARVLNVLLYPSPKSILFWDMIVLNGYLILNIVIGWKVLEAERNGVAPPRWLKPLIYLSIPWAISIHTVTAFLYSGLPGRGFWMTAILAPRFLASAFASGPAFLILLCLIVRKLTKFDPGREQIQTLAKIAAYGVVINLFFFFCEVFVVYYSSIPEHLDHFNYLYFGLDGHGALVPWMRASIILMVVGIILLVNPVTRKNESILAVACITVFAGTWIDKGLGMISGGFVPSPLHHVTEYIPTMPEIIIAIGVWAIGFLVLTALFKIAVSIKEEVAGVA</sequence>
<feature type="transmembrane region" description="Helical" evidence="7">
    <location>
        <begin position="211"/>
        <end position="233"/>
    </location>
</feature>
<organism evidence="8">
    <name type="scientific">marine sediment metagenome</name>
    <dbReference type="NCBI Taxonomy" id="412755"/>
    <lineage>
        <taxon>unclassified sequences</taxon>
        <taxon>metagenomes</taxon>
        <taxon>ecological metagenomes</taxon>
    </lineage>
</organism>
<gene>
    <name evidence="8" type="ORF">LCGC14_1924740</name>
</gene>
<dbReference type="GO" id="GO:0005886">
    <property type="term" value="C:plasma membrane"/>
    <property type="evidence" value="ECO:0007669"/>
    <property type="project" value="UniProtKB-SubCell"/>
</dbReference>
<keyword evidence="3" id="KW-1003">Cell membrane</keyword>
<proteinExistence type="inferred from homology"/>
<dbReference type="AlphaFoldDB" id="A0A0F9IMJ1"/>
<feature type="transmembrane region" description="Helical" evidence="7">
    <location>
        <begin position="53"/>
        <end position="71"/>
    </location>
</feature>
<protein>
    <recommendedName>
        <fullName evidence="9">Menaquinol oxidoreductase</fullName>
    </recommendedName>
</protein>
<dbReference type="Gene3D" id="1.20.1630.10">
    <property type="entry name" value="Formate dehydrogenase/DMSO reductase domain"/>
    <property type="match status" value="1"/>
</dbReference>
<evidence type="ECO:0000256" key="5">
    <source>
        <dbReference type="ARBA" id="ARBA00022989"/>
    </source>
</evidence>
<dbReference type="Pfam" id="PF03916">
    <property type="entry name" value="NrfD"/>
    <property type="match status" value="1"/>
</dbReference>
<keyword evidence="5 7" id="KW-1133">Transmembrane helix</keyword>
<feature type="transmembrane region" description="Helical" evidence="7">
    <location>
        <begin position="283"/>
        <end position="301"/>
    </location>
</feature>
<evidence type="ECO:0000313" key="8">
    <source>
        <dbReference type="EMBL" id="KKL88432.1"/>
    </source>
</evidence>
<evidence type="ECO:0000256" key="3">
    <source>
        <dbReference type="ARBA" id="ARBA00022475"/>
    </source>
</evidence>
<evidence type="ECO:0000256" key="6">
    <source>
        <dbReference type="ARBA" id="ARBA00023136"/>
    </source>
</evidence>
<name>A0A0F9IMJ1_9ZZZZ</name>
<dbReference type="NCBIfam" id="NF045798">
    <property type="entry name" value="DsrP"/>
    <property type="match status" value="1"/>
</dbReference>
<comment type="similarity">
    <text evidence="2">Belongs to the NrfD family.</text>
</comment>
<feature type="transmembrane region" description="Helical" evidence="7">
    <location>
        <begin position="12"/>
        <end position="33"/>
    </location>
</feature>
<dbReference type="PANTHER" id="PTHR43044">
    <property type="match status" value="1"/>
</dbReference>
<dbReference type="EMBL" id="LAZR01020566">
    <property type="protein sequence ID" value="KKL88432.1"/>
    <property type="molecule type" value="Genomic_DNA"/>
</dbReference>
<feature type="transmembrane region" description="Helical" evidence="7">
    <location>
        <begin position="167"/>
        <end position="191"/>
    </location>
</feature>
<feature type="non-terminal residue" evidence="8">
    <location>
        <position position="1"/>
    </location>
</feature>
<comment type="subcellular location">
    <subcellularLocation>
        <location evidence="1">Cell membrane</location>
        <topology evidence="1">Multi-pass membrane protein</topology>
    </subcellularLocation>
</comment>
<evidence type="ECO:0000256" key="4">
    <source>
        <dbReference type="ARBA" id="ARBA00022692"/>
    </source>
</evidence>
<feature type="transmembrane region" description="Helical" evidence="7">
    <location>
        <begin position="119"/>
        <end position="146"/>
    </location>
</feature>
<evidence type="ECO:0000256" key="2">
    <source>
        <dbReference type="ARBA" id="ARBA00008929"/>
    </source>
</evidence>
<reference evidence="8" key="1">
    <citation type="journal article" date="2015" name="Nature">
        <title>Complex archaea that bridge the gap between prokaryotes and eukaryotes.</title>
        <authorList>
            <person name="Spang A."/>
            <person name="Saw J.H."/>
            <person name="Jorgensen S.L."/>
            <person name="Zaremba-Niedzwiedzka K."/>
            <person name="Martijn J."/>
            <person name="Lind A.E."/>
            <person name="van Eijk R."/>
            <person name="Schleper C."/>
            <person name="Guy L."/>
            <person name="Ettema T.J."/>
        </authorList>
    </citation>
    <scope>NUCLEOTIDE SEQUENCE</scope>
</reference>
<keyword evidence="4 7" id="KW-0812">Transmembrane</keyword>
<evidence type="ECO:0000256" key="1">
    <source>
        <dbReference type="ARBA" id="ARBA00004651"/>
    </source>
</evidence>
<dbReference type="PANTHER" id="PTHR43044:SF2">
    <property type="entry name" value="POLYSULPHIDE REDUCTASE NRFD"/>
    <property type="match status" value="1"/>
</dbReference>
<feature type="transmembrane region" description="Helical" evidence="7">
    <location>
        <begin position="92"/>
        <end position="113"/>
    </location>
</feature>